<dbReference type="InterPro" id="IPR003439">
    <property type="entry name" value="ABC_transporter-like_ATP-bd"/>
</dbReference>
<dbReference type="PANTHER" id="PTHR43820">
    <property type="entry name" value="HIGH-AFFINITY BRANCHED-CHAIN AMINO ACID TRANSPORT ATP-BINDING PROTEIN LIVF"/>
    <property type="match status" value="1"/>
</dbReference>
<dbReference type="InterPro" id="IPR052156">
    <property type="entry name" value="BCAA_Transport_ATP-bd_LivF"/>
</dbReference>
<dbReference type="EMBL" id="CP020559">
    <property type="protein sequence ID" value="ARE89213.1"/>
    <property type="molecule type" value="Genomic_DNA"/>
</dbReference>
<dbReference type="GO" id="GO:0005524">
    <property type="term" value="F:ATP binding"/>
    <property type="evidence" value="ECO:0007669"/>
    <property type="project" value="UniProtKB-KW"/>
</dbReference>
<organism evidence="8 10">
    <name type="scientific">Clostridium formicaceticum</name>
    <dbReference type="NCBI Taxonomy" id="1497"/>
    <lineage>
        <taxon>Bacteria</taxon>
        <taxon>Bacillati</taxon>
        <taxon>Bacillota</taxon>
        <taxon>Clostridia</taxon>
        <taxon>Eubacteriales</taxon>
        <taxon>Clostridiaceae</taxon>
        <taxon>Clostridium</taxon>
    </lineage>
</organism>
<reference evidence="7 9" key="1">
    <citation type="submission" date="2016-10" db="EMBL/GenBank/DDBJ databases">
        <title>Complete Genome Sequence of Acetogen Clostridium formicoaceticum ATCC 27076.</title>
        <authorList>
            <person name="Bao T."/>
            <person name="Cheng C."/>
            <person name="Zhao J."/>
            <person name="Yang S.-T."/>
            <person name="Wang J."/>
            <person name="Wang M."/>
        </authorList>
    </citation>
    <scope>NUCLEOTIDE SEQUENCE [LARGE SCALE GENOMIC DNA]</scope>
    <source>
        <strain evidence="7 9">ATCC 27076</strain>
    </source>
</reference>
<evidence type="ECO:0000259" key="6">
    <source>
        <dbReference type="PROSITE" id="PS50893"/>
    </source>
</evidence>
<dbReference type="GO" id="GO:0015807">
    <property type="term" value="P:L-amino acid transport"/>
    <property type="evidence" value="ECO:0007669"/>
    <property type="project" value="TreeGrafter"/>
</dbReference>
<dbReference type="PROSITE" id="PS50893">
    <property type="entry name" value="ABC_TRANSPORTER_2"/>
    <property type="match status" value="1"/>
</dbReference>
<protein>
    <submittedName>
        <fullName evidence="7">ABC transporter ATP-binding protein</fullName>
    </submittedName>
    <submittedName>
        <fullName evidence="8">High-affinity branched-chain amino acid transport ATP-binding protein LivF</fullName>
    </submittedName>
</protein>
<evidence type="ECO:0000313" key="10">
    <source>
        <dbReference type="Proteomes" id="UP000192478"/>
    </source>
</evidence>
<keyword evidence="4 8" id="KW-0067">ATP-binding</keyword>
<dbReference type="RefSeq" id="WP_070963794.1">
    <property type="nucleotide sequence ID" value="NZ_CP017603.1"/>
</dbReference>
<accession>A0AAC9RQS7</accession>
<evidence type="ECO:0000313" key="7">
    <source>
        <dbReference type="EMBL" id="AOY74819.1"/>
    </source>
</evidence>
<dbReference type="EMBL" id="CP017603">
    <property type="protein sequence ID" value="AOY74819.1"/>
    <property type="molecule type" value="Genomic_DNA"/>
</dbReference>
<dbReference type="CDD" id="cd03224">
    <property type="entry name" value="ABC_TM1139_LivF_branched"/>
    <property type="match status" value="1"/>
</dbReference>
<evidence type="ECO:0000313" key="9">
    <source>
        <dbReference type="Proteomes" id="UP000177894"/>
    </source>
</evidence>
<evidence type="ECO:0000256" key="5">
    <source>
        <dbReference type="ARBA" id="ARBA00022970"/>
    </source>
</evidence>
<dbReference type="InterPro" id="IPR017871">
    <property type="entry name" value="ABC_transporter-like_CS"/>
</dbReference>
<dbReference type="InterPro" id="IPR030660">
    <property type="entry name" value="ABC_branched_ATPase_LivF/BraG"/>
</dbReference>
<evidence type="ECO:0000313" key="8">
    <source>
        <dbReference type="EMBL" id="ARE89213.1"/>
    </source>
</evidence>
<evidence type="ECO:0000256" key="4">
    <source>
        <dbReference type="ARBA" id="ARBA00022840"/>
    </source>
</evidence>
<evidence type="ECO:0000256" key="2">
    <source>
        <dbReference type="ARBA" id="ARBA00022448"/>
    </source>
</evidence>
<keyword evidence="9" id="KW-1185">Reference proteome</keyword>
<proteinExistence type="inferred from homology"/>
<dbReference type="InterPro" id="IPR003593">
    <property type="entry name" value="AAA+_ATPase"/>
</dbReference>
<dbReference type="Gene3D" id="3.40.50.300">
    <property type="entry name" value="P-loop containing nucleotide triphosphate hydrolases"/>
    <property type="match status" value="1"/>
</dbReference>
<gene>
    <name evidence="8" type="primary">livF_3</name>
    <name evidence="7" type="ORF">BJL90_01910</name>
    <name evidence="8" type="ORF">CLFO_36200</name>
</gene>
<dbReference type="Pfam" id="PF00005">
    <property type="entry name" value="ABC_tran"/>
    <property type="match status" value="1"/>
</dbReference>
<dbReference type="SUPFAM" id="SSF52540">
    <property type="entry name" value="P-loop containing nucleoside triphosphate hydrolases"/>
    <property type="match status" value="1"/>
</dbReference>
<sequence length="234" mass="25868">MLKISDLSTFYGNIQALRGIDLEIKQGEVVALIGSNGAGKTTLLKTITGLIKPKTGTILLEDKEITKMEASDIVKLGISLSPEGRQVFPKMTVVENLEIGAFIRKDSKEIRESFERVYQLFPRLYERKNQEAGTLSGGEQQMVAIGRALMSKPKLLLLDEPSLGLAPMLVEMIFELVKEINLQGTTILLIEQNARMALMVADRGYVIETGKIVLQDSADQLLVSDEVRKAYLGE</sequence>
<dbReference type="PROSITE" id="PS00211">
    <property type="entry name" value="ABC_TRANSPORTER_1"/>
    <property type="match status" value="1"/>
</dbReference>
<evidence type="ECO:0000256" key="3">
    <source>
        <dbReference type="ARBA" id="ARBA00022741"/>
    </source>
</evidence>
<dbReference type="InterPro" id="IPR027417">
    <property type="entry name" value="P-loop_NTPase"/>
</dbReference>
<dbReference type="Proteomes" id="UP000192478">
    <property type="component" value="Chromosome"/>
</dbReference>
<dbReference type="Proteomes" id="UP000177894">
    <property type="component" value="Chromosome"/>
</dbReference>
<dbReference type="PIRSF" id="PIRSF039137">
    <property type="entry name" value="ABC_branched_ATPase"/>
    <property type="match status" value="1"/>
</dbReference>
<dbReference type="AlphaFoldDB" id="A0AAC9RQS7"/>
<comment type="similarity">
    <text evidence="1">Belongs to the ABC transporter superfamily.</text>
</comment>
<feature type="domain" description="ABC transporter" evidence="6">
    <location>
        <begin position="2"/>
        <end position="234"/>
    </location>
</feature>
<keyword evidence="5" id="KW-0029">Amino-acid transport</keyword>
<dbReference type="GO" id="GO:0016887">
    <property type="term" value="F:ATP hydrolysis activity"/>
    <property type="evidence" value="ECO:0007669"/>
    <property type="project" value="InterPro"/>
</dbReference>
<name>A0AAC9RQS7_9CLOT</name>
<dbReference type="GO" id="GO:0015658">
    <property type="term" value="F:branched-chain amino acid transmembrane transporter activity"/>
    <property type="evidence" value="ECO:0007669"/>
    <property type="project" value="InterPro"/>
</dbReference>
<dbReference type="KEGG" id="cfm:BJL90_01910"/>
<reference evidence="8 10" key="2">
    <citation type="submission" date="2017-03" db="EMBL/GenBank/DDBJ databases">
        <title>Complete sequence of Clostridium formicaceticum DSM 92.</title>
        <authorList>
            <person name="Poehlein A."/>
            <person name="Karl M."/>
            <person name="Bengelsdorf F.R."/>
            <person name="Duerre P."/>
            <person name="Daniel R."/>
        </authorList>
    </citation>
    <scope>NUCLEOTIDE SEQUENCE [LARGE SCALE GENOMIC DNA]</scope>
    <source>
        <strain evidence="8 10">DSM 92</strain>
    </source>
</reference>
<keyword evidence="2" id="KW-0813">Transport</keyword>
<keyword evidence="3" id="KW-0547">Nucleotide-binding</keyword>
<dbReference type="PANTHER" id="PTHR43820:SF4">
    <property type="entry name" value="HIGH-AFFINITY BRANCHED-CHAIN AMINO ACID TRANSPORT ATP-BINDING PROTEIN LIVF"/>
    <property type="match status" value="1"/>
</dbReference>
<dbReference type="SMART" id="SM00382">
    <property type="entry name" value="AAA"/>
    <property type="match status" value="1"/>
</dbReference>
<evidence type="ECO:0000256" key="1">
    <source>
        <dbReference type="ARBA" id="ARBA00005417"/>
    </source>
</evidence>